<evidence type="ECO:0000259" key="15">
    <source>
        <dbReference type="Pfam" id="PF02773"/>
    </source>
</evidence>
<evidence type="ECO:0000256" key="8">
    <source>
        <dbReference type="ARBA" id="ARBA00022842"/>
    </source>
</evidence>
<dbReference type="SUPFAM" id="SSF55973">
    <property type="entry name" value="S-adenosylmethionine synthetase"/>
    <property type="match status" value="3"/>
</dbReference>
<evidence type="ECO:0000313" key="16">
    <source>
        <dbReference type="EMBL" id="QRH01021.1"/>
    </source>
</evidence>
<feature type="binding site" description="in other chain" evidence="10">
    <location>
        <begin position="164"/>
        <end position="166"/>
    </location>
    <ligand>
        <name>ATP</name>
        <dbReference type="ChEBI" id="CHEBI:30616"/>
        <note>ligand shared between two neighboring subunits</note>
    </ligand>
</feature>
<feature type="binding site" description="in other chain" evidence="10">
    <location>
        <position position="99"/>
    </location>
    <ligand>
        <name>L-methionine</name>
        <dbReference type="ChEBI" id="CHEBI:57844"/>
        <note>ligand shared between two neighboring subunits</note>
    </ligand>
</feature>
<feature type="binding site" evidence="10">
    <location>
        <position position="239"/>
    </location>
    <ligand>
        <name>L-methionine</name>
        <dbReference type="ChEBI" id="CHEBI:57844"/>
        <note>ligand shared between two neighboring subunits</note>
    </ligand>
</feature>
<feature type="binding site" evidence="10">
    <location>
        <position position="17"/>
    </location>
    <ligand>
        <name>Mg(2+)</name>
        <dbReference type="ChEBI" id="CHEBI:18420"/>
    </ligand>
</feature>
<feature type="domain" description="S-adenosylmethionine synthetase N-terminal" evidence="13">
    <location>
        <begin position="4"/>
        <end position="101"/>
    </location>
</feature>
<evidence type="ECO:0000256" key="4">
    <source>
        <dbReference type="ARBA" id="ARBA00022679"/>
    </source>
</evidence>
<keyword evidence="8 10" id="KW-0460">Magnesium</keyword>
<dbReference type="CDD" id="cd18079">
    <property type="entry name" value="S-AdoMet_synt"/>
    <property type="match status" value="1"/>
</dbReference>
<dbReference type="Proteomes" id="UP000596252">
    <property type="component" value="Chromosome"/>
</dbReference>
<evidence type="ECO:0000256" key="2">
    <source>
        <dbReference type="ARBA" id="ARBA00009685"/>
    </source>
</evidence>
<dbReference type="NCBIfam" id="TIGR01034">
    <property type="entry name" value="metK"/>
    <property type="match status" value="1"/>
</dbReference>
<comment type="function">
    <text evidence="10">Catalyzes the formation of S-adenosylmethionine (AdoMet) from methionine and ATP. The overall synthetic reaction is composed of two sequential steps, AdoMet formation and the subsequent tripolyphosphate hydrolysis which occurs prior to release of AdoMet from the enzyme.</text>
</comment>
<comment type="catalytic activity">
    <reaction evidence="10">
        <text>L-methionine + ATP + H2O = S-adenosyl-L-methionine + phosphate + diphosphate</text>
        <dbReference type="Rhea" id="RHEA:21080"/>
        <dbReference type="ChEBI" id="CHEBI:15377"/>
        <dbReference type="ChEBI" id="CHEBI:30616"/>
        <dbReference type="ChEBI" id="CHEBI:33019"/>
        <dbReference type="ChEBI" id="CHEBI:43474"/>
        <dbReference type="ChEBI" id="CHEBI:57844"/>
        <dbReference type="ChEBI" id="CHEBI:59789"/>
        <dbReference type="EC" id="2.5.1.6"/>
    </reaction>
</comment>
<keyword evidence="4 10" id="KW-0808">Transferase</keyword>
<dbReference type="Pfam" id="PF02772">
    <property type="entry name" value="S-AdoMet_synt_M"/>
    <property type="match status" value="1"/>
</dbReference>
<feature type="binding site" evidence="10">
    <location>
        <position position="239"/>
    </location>
    <ligand>
        <name>ATP</name>
        <dbReference type="ChEBI" id="CHEBI:30616"/>
        <note>ligand shared between two neighboring subunits</note>
    </ligand>
</feature>
<keyword evidence="7 10" id="KW-0067">ATP-binding</keyword>
<feature type="binding site" evidence="10">
    <location>
        <position position="266"/>
    </location>
    <ligand>
        <name>ATP</name>
        <dbReference type="ChEBI" id="CHEBI:30616"/>
        <note>ligand shared between two neighboring subunits</note>
    </ligand>
</feature>
<dbReference type="Pfam" id="PF00438">
    <property type="entry name" value="S-AdoMet_synt_N"/>
    <property type="match status" value="1"/>
</dbReference>
<dbReference type="Pfam" id="PF02773">
    <property type="entry name" value="S-AdoMet_synt_C"/>
    <property type="match status" value="1"/>
</dbReference>
<dbReference type="HAMAP" id="MF_00086">
    <property type="entry name" value="S_AdoMet_synth1"/>
    <property type="match status" value="1"/>
</dbReference>
<keyword evidence="17" id="KW-1185">Reference proteome</keyword>
<gene>
    <name evidence="10 16" type="primary">metK</name>
    <name evidence="16" type="ORF">JQC75_14295</name>
</gene>
<dbReference type="InterPro" id="IPR022631">
    <property type="entry name" value="ADOMET_SYNTHASE_CS"/>
</dbReference>
<comment type="similarity">
    <text evidence="2 10 12">Belongs to the AdoMet synthase family.</text>
</comment>
<feature type="region of interest" description="Flexible loop" evidence="10">
    <location>
        <begin position="99"/>
        <end position="109"/>
    </location>
</feature>
<evidence type="ECO:0000256" key="6">
    <source>
        <dbReference type="ARBA" id="ARBA00022741"/>
    </source>
</evidence>
<feature type="binding site" description="in other chain" evidence="10">
    <location>
        <position position="56"/>
    </location>
    <ligand>
        <name>L-methionine</name>
        <dbReference type="ChEBI" id="CHEBI:57844"/>
        <note>ligand shared between two neighboring subunits</note>
    </ligand>
</feature>
<dbReference type="PIRSF" id="PIRSF000497">
    <property type="entry name" value="MAT"/>
    <property type="match status" value="1"/>
</dbReference>
<sequence>MAKHLFTSESVSEGHPDKIADQISDAVLDAILEQDPKARVACETYVKTGMVMVGGEITTSAWVDIEELTRKTVREIGYVHSDMGFDADSCAVLSAIGKQSPDINQGVDRADPREQGAGDQGLMFGYASNETDVLMPAPITYAHALVKRQSEVRKDGTLSWLRPDAKSQVTFAYDEGKIVGIDAIVLSTQHCDSVSQSDLVEGVMETIIKPVVPAQWLNKDTKFFINPTGRFVIGGPMGDCGLTGRKIIVDTYGGMARHGGGAFSGKDPSKVDRSAAYAARYVAKNIVAAGLADRCEIQVSYAIGVAEPTSISIETFGTGKLPEDKLIALVRQHFDLRPYGLTEMLNLARPIYQATAAYGHFGRNEFPWEQTNKAEALRADAGL</sequence>
<evidence type="ECO:0000256" key="3">
    <source>
        <dbReference type="ARBA" id="ARBA00022563"/>
    </source>
</evidence>
<name>A0ABX7G136_9GAMM</name>
<dbReference type="RefSeq" id="WP_203324716.1">
    <property type="nucleotide sequence ID" value="NZ_CP069213.1"/>
</dbReference>
<feature type="domain" description="S-adenosylmethionine synthetase C-terminal" evidence="15">
    <location>
        <begin position="233"/>
        <end position="370"/>
    </location>
</feature>
<evidence type="ECO:0000256" key="5">
    <source>
        <dbReference type="ARBA" id="ARBA00022723"/>
    </source>
</evidence>
<dbReference type="InterPro" id="IPR002133">
    <property type="entry name" value="S-AdoMet_synthetase"/>
</dbReference>
<dbReference type="PANTHER" id="PTHR11964">
    <property type="entry name" value="S-ADENOSYLMETHIONINE SYNTHETASE"/>
    <property type="match status" value="1"/>
</dbReference>
<evidence type="ECO:0000259" key="14">
    <source>
        <dbReference type="Pfam" id="PF02772"/>
    </source>
</evidence>
<dbReference type="PROSITE" id="PS00376">
    <property type="entry name" value="ADOMET_SYNTHASE_1"/>
    <property type="match status" value="1"/>
</dbReference>
<feature type="binding site" description="in other chain" evidence="10">
    <location>
        <position position="15"/>
    </location>
    <ligand>
        <name>ATP</name>
        <dbReference type="ChEBI" id="CHEBI:30616"/>
        <note>ligand shared between two neighboring subunits</note>
    </ligand>
</feature>
<keyword evidence="3 10" id="KW-0554">One-carbon metabolism</keyword>
<keyword evidence="6 10" id="KW-0547">Nucleotide-binding</keyword>
<feature type="binding site" description="in other chain" evidence="10">
    <location>
        <begin position="230"/>
        <end position="231"/>
    </location>
    <ligand>
        <name>ATP</name>
        <dbReference type="ChEBI" id="CHEBI:30616"/>
        <note>ligand shared between two neighboring subunits</note>
    </ligand>
</feature>
<dbReference type="EC" id="2.5.1.6" evidence="10"/>
<keyword evidence="5 10" id="KW-0479">Metal-binding</keyword>
<dbReference type="InterPro" id="IPR022636">
    <property type="entry name" value="S-AdoMet_synthetase_sfam"/>
</dbReference>
<feature type="binding site" description="in other chain" evidence="10">
    <location>
        <begin position="245"/>
        <end position="246"/>
    </location>
    <ligand>
        <name>ATP</name>
        <dbReference type="ChEBI" id="CHEBI:30616"/>
        <note>ligand shared between two neighboring subunits</note>
    </ligand>
</feature>
<dbReference type="InterPro" id="IPR022628">
    <property type="entry name" value="S-AdoMet_synt_N"/>
</dbReference>
<dbReference type="InterPro" id="IPR022630">
    <property type="entry name" value="S-AdoMet_synt_C"/>
</dbReference>
<evidence type="ECO:0000259" key="13">
    <source>
        <dbReference type="Pfam" id="PF00438"/>
    </source>
</evidence>
<keyword evidence="9 10" id="KW-0630">Potassium</keyword>
<protein>
    <recommendedName>
        <fullName evidence="10">S-adenosylmethionine synthase</fullName>
        <shortName evidence="10">AdoMet synthase</shortName>
        <ecNumber evidence="10">2.5.1.6</ecNumber>
    </recommendedName>
    <alternativeName>
        <fullName evidence="10">MAT</fullName>
    </alternativeName>
    <alternativeName>
        <fullName evidence="10">Methionine adenosyltransferase</fullName>
    </alternativeName>
</protein>
<evidence type="ECO:0000256" key="9">
    <source>
        <dbReference type="ARBA" id="ARBA00022958"/>
    </source>
</evidence>
<dbReference type="EMBL" id="CP069213">
    <property type="protein sequence ID" value="QRH01021.1"/>
    <property type="molecule type" value="Genomic_DNA"/>
</dbReference>
<comment type="pathway">
    <text evidence="1 10">Amino-acid biosynthesis; S-adenosyl-L-methionine biosynthesis; S-adenosyl-L-methionine from L-methionine: step 1/1.</text>
</comment>
<evidence type="ECO:0000256" key="11">
    <source>
        <dbReference type="RuleBase" id="RU000542"/>
    </source>
</evidence>
<reference evidence="16 17" key="1">
    <citation type="journal article" date="2012" name="Antonie Van Leeuwenhoek">
        <title>Shewanella litorisediminis sp. nov., a gammaproteobacterium isolated from a tidal flat sediment.</title>
        <authorList>
            <person name="Lee M.H."/>
            <person name="Yoon J.H."/>
        </authorList>
    </citation>
    <scope>NUCLEOTIDE SEQUENCE [LARGE SCALE GENOMIC DNA]</scope>
    <source>
        <strain evidence="16 17">SMK1-12</strain>
    </source>
</reference>
<dbReference type="GO" id="GO:0004478">
    <property type="term" value="F:methionine adenosyltransferase activity"/>
    <property type="evidence" value="ECO:0007669"/>
    <property type="project" value="UniProtKB-EC"/>
</dbReference>
<accession>A0ABX7G136</accession>
<dbReference type="PROSITE" id="PS00377">
    <property type="entry name" value="ADOMET_SYNTHASE_2"/>
    <property type="match status" value="1"/>
</dbReference>
<comment type="cofactor">
    <cofactor evidence="10">
        <name>Mg(2+)</name>
        <dbReference type="ChEBI" id="CHEBI:18420"/>
    </cofactor>
    <text evidence="10">Binds 2 divalent ions per subunit.</text>
</comment>
<keyword evidence="10" id="KW-0963">Cytoplasm</keyword>
<evidence type="ECO:0000313" key="17">
    <source>
        <dbReference type="Proteomes" id="UP000596252"/>
    </source>
</evidence>
<feature type="domain" description="S-adenosylmethionine synthetase central" evidence="14">
    <location>
        <begin position="114"/>
        <end position="231"/>
    </location>
</feature>
<feature type="binding site" description="in other chain" evidence="10">
    <location>
        <position position="270"/>
    </location>
    <ligand>
        <name>L-methionine</name>
        <dbReference type="ChEBI" id="CHEBI:57844"/>
        <note>ligand shared between two neighboring subunits</note>
    </ligand>
</feature>
<evidence type="ECO:0000256" key="10">
    <source>
        <dbReference type="HAMAP-Rule" id="MF_00086"/>
    </source>
</evidence>
<comment type="cofactor">
    <cofactor evidence="10">
        <name>K(+)</name>
        <dbReference type="ChEBI" id="CHEBI:29103"/>
    </cofactor>
    <text evidence="10">Binds 1 potassium ion per subunit.</text>
</comment>
<comment type="subcellular location">
    <subcellularLocation>
        <location evidence="10 11">Cytoplasm</location>
    </subcellularLocation>
</comment>
<evidence type="ECO:0000256" key="7">
    <source>
        <dbReference type="ARBA" id="ARBA00022840"/>
    </source>
</evidence>
<evidence type="ECO:0000256" key="12">
    <source>
        <dbReference type="RuleBase" id="RU004462"/>
    </source>
</evidence>
<dbReference type="Gene3D" id="3.30.300.10">
    <property type="match status" value="3"/>
</dbReference>
<proteinExistence type="inferred from homology"/>
<dbReference type="InterPro" id="IPR022629">
    <property type="entry name" value="S-AdoMet_synt_central"/>
</dbReference>
<feature type="binding site" evidence="10">
    <location>
        <position position="43"/>
    </location>
    <ligand>
        <name>K(+)</name>
        <dbReference type="ChEBI" id="CHEBI:29103"/>
    </ligand>
</feature>
<feature type="binding site" evidence="10">
    <location>
        <position position="262"/>
    </location>
    <ligand>
        <name>ATP</name>
        <dbReference type="ChEBI" id="CHEBI:30616"/>
        <note>ligand shared between two neighboring subunits</note>
    </ligand>
</feature>
<comment type="subunit">
    <text evidence="10">Homotetramer; dimer of dimers.</text>
</comment>
<evidence type="ECO:0000256" key="1">
    <source>
        <dbReference type="ARBA" id="ARBA00005224"/>
    </source>
</evidence>
<organism evidence="16 17">
    <name type="scientific">Shewanella litorisediminis</name>
    <dbReference type="NCBI Taxonomy" id="1173586"/>
    <lineage>
        <taxon>Bacteria</taxon>
        <taxon>Pseudomonadati</taxon>
        <taxon>Pseudomonadota</taxon>
        <taxon>Gammaproteobacteria</taxon>
        <taxon>Alteromonadales</taxon>
        <taxon>Shewanellaceae</taxon>
        <taxon>Shewanella</taxon>
    </lineage>
</organism>